<proteinExistence type="predicted"/>
<name>A0ABQ6LT31_9RHOB</name>
<gene>
    <name evidence="1" type="ORF">LNKW23_44460</name>
</gene>
<dbReference type="EMBL" id="BSYI01000055">
    <property type="protein sequence ID" value="GMG85229.1"/>
    <property type="molecule type" value="Genomic_DNA"/>
</dbReference>
<evidence type="ECO:0000313" key="1">
    <source>
        <dbReference type="EMBL" id="GMG85229.1"/>
    </source>
</evidence>
<accession>A0ABQ6LT31</accession>
<dbReference type="Pfam" id="PF13578">
    <property type="entry name" value="Methyltransf_24"/>
    <property type="match status" value="1"/>
</dbReference>
<dbReference type="RefSeq" id="WP_285674513.1">
    <property type="nucleotide sequence ID" value="NZ_BSYI01000055.1"/>
</dbReference>
<evidence type="ECO:0008006" key="3">
    <source>
        <dbReference type="Google" id="ProtNLM"/>
    </source>
</evidence>
<keyword evidence="2" id="KW-1185">Reference proteome</keyword>
<sequence length="267" mass="30150">MAFTLRWKGERLTPVEVMHRVRGKLLPRPRHINTYIDDDAPAEALEATEFGRIYDSHDGARALKWLHYPEIYERHFGPLRGKPIRILEIGVAYGGSLEIWRRFFGSEAIIYGIDIDPSCAVHDGKAGSVRIGSQTDAAFLRSVVEEMGGIDLVIDDGSHDNRHIQASLDVLFPLLAEGGIYLVEDLHCSYWPRYSGGYAWPGAFYNRLKVMIDDMHHWYHGRGERIAATAGHLHAIHVYDSIAILEKRRVPEPVMTRRPKVGTAGAD</sequence>
<dbReference type="SUPFAM" id="SSF53335">
    <property type="entry name" value="S-adenosyl-L-methionine-dependent methyltransferases"/>
    <property type="match status" value="1"/>
</dbReference>
<protein>
    <recommendedName>
        <fullName evidence="3">Class I SAM-dependent methyltransferase</fullName>
    </recommendedName>
</protein>
<comment type="caution">
    <text evidence="1">The sequence shown here is derived from an EMBL/GenBank/DDBJ whole genome shotgun (WGS) entry which is preliminary data.</text>
</comment>
<organism evidence="1 2">
    <name type="scientific">Paralimibaculum aggregatum</name>
    <dbReference type="NCBI Taxonomy" id="3036245"/>
    <lineage>
        <taxon>Bacteria</taxon>
        <taxon>Pseudomonadati</taxon>
        <taxon>Pseudomonadota</taxon>
        <taxon>Alphaproteobacteria</taxon>
        <taxon>Rhodobacterales</taxon>
        <taxon>Paracoccaceae</taxon>
        <taxon>Paralimibaculum</taxon>
    </lineage>
</organism>
<dbReference type="Gene3D" id="3.40.50.150">
    <property type="entry name" value="Vaccinia Virus protein VP39"/>
    <property type="match status" value="1"/>
</dbReference>
<dbReference type="InterPro" id="IPR029063">
    <property type="entry name" value="SAM-dependent_MTases_sf"/>
</dbReference>
<dbReference type="Proteomes" id="UP001239909">
    <property type="component" value="Unassembled WGS sequence"/>
</dbReference>
<evidence type="ECO:0000313" key="2">
    <source>
        <dbReference type="Proteomes" id="UP001239909"/>
    </source>
</evidence>
<reference evidence="1 2" key="1">
    <citation type="submission" date="2023-04" db="EMBL/GenBank/DDBJ databases">
        <title>Marinoamorphus aggregata gen. nov., sp. Nov., isolate from tissue of brittle star Ophioplocus japonicus.</title>
        <authorList>
            <person name="Kawano K."/>
            <person name="Sawayama S."/>
            <person name="Nakagawa S."/>
        </authorList>
    </citation>
    <scope>NUCLEOTIDE SEQUENCE [LARGE SCALE GENOMIC DNA]</scope>
    <source>
        <strain evidence="1 2">NKW23</strain>
    </source>
</reference>